<dbReference type="InterPro" id="IPR050336">
    <property type="entry name" value="Chromosome_partition/occlusion"/>
</dbReference>
<sequence>MQLMKVDPRALKDNPDNTRQSKSTPQADALLLATIKAVGVIQPPVIFPEAGGNGYVIEAGHRRTRMAIAAGLEEIDVIVVEAANDNGAMRSMVENIAREPLNPVDQWRG</sequence>
<dbReference type="GO" id="GO:0007059">
    <property type="term" value="P:chromosome segregation"/>
    <property type="evidence" value="ECO:0007669"/>
    <property type="project" value="TreeGrafter"/>
</dbReference>
<dbReference type="PANTHER" id="PTHR33375">
    <property type="entry name" value="CHROMOSOME-PARTITIONING PROTEIN PARB-RELATED"/>
    <property type="match status" value="1"/>
</dbReference>
<reference evidence="3 4" key="1">
    <citation type="submission" date="2019-03" db="EMBL/GenBank/DDBJ databases">
        <title>Genomic Encyclopedia of Type Strains, Phase IV (KMG-V): Genome sequencing to study the core and pangenomes of soil and plant-associated prokaryotes.</title>
        <authorList>
            <person name="Whitman W."/>
        </authorList>
    </citation>
    <scope>NUCLEOTIDE SEQUENCE [LARGE SCALE GENOMIC DNA]</scope>
    <source>
        <strain evidence="3 4">23C40</strain>
    </source>
</reference>
<protein>
    <submittedName>
        <fullName evidence="3">ParB/RepB/Spo0J family partition protein</fullName>
    </submittedName>
</protein>
<dbReference type="Gene3D" id="3.90.1530.10">
    <property type="entry name" value="Conserved hypothetical protein from pyrococcus furiosus pfu- 392566-001, ParB domain"/>
    <property type="match status" value="1"/>
</dbReference>
<dbReference type="GO" id="GO:0045881">
    <property type="term" value="P:positive regulation of sporulation resulting in formation of a cellular spore"/>
    <property type="evidence" value="ECO:0007669"/>
    <property type="project" value="TreeGrafter"/>
</dbReference>
<dbReference type="SMART" id="SM00470">
    <property type="entry name" value="ParB"/>
    <property type="match status" value="1"/>
</dbReference>
<evidence type="ECO:0000313" key="4">
    <source>
        <dbReference type="Proteomes" id="UP000295043"/>
    </source>
</evidence>
<accession>A0A4R2BQ01</accession>
<dbReference type="RefSeq" id="WP_165914050.1">
    <property type="nucleotide sequence ID" value="NZ_SLVU01000012.1"/>
</dbReference>
<dbReference type="SUPFAM" id="SSF110849">
    <property type="entry name" value="ParB/Sulfiredoxin"/>
    <property type="match status" value="1"/>
</dbReference>
<feature type="non-terminal residue" evidence="3">
    <location>
        <position position="109"/>
    </location>
</feature>
<comment type="caution">
    <text evidence="3">The sequence shown here is derived from an EMBL/GenBank/DDBJ whole genome shotgun (WGS) entry which is preliminary data.</text>
</comment>
<evidence type="ECO:0000256" key="1">
    <source>
        <dbReference type="SAM" id="MobiDB-lite"/>
    </source>
</evidence>
<proteinExistence type="predicted"/>
<dbReference type="Proteomes" id="UP000295043">
    <property type="component" value="Unassembled WGS sequence"/>
</dbReference>
<feature type="domain" description="ParB-like N-terminal" evidence="2">
    <location>
        <begin position="4"/>
        <end position="96"/>
    </location>
</feature>
<evidence type="ECO:0000313" key="3">
    <source>
        <dbReference type="EMBL" id="TCN28793.1"/>
    </source>
</evidence>
<dbReference type="GO" id="GO:0005694">
    <property type="term" value="C:chromosome"/>
    <property type="evidence" value="ECO:0007669"/>
    <property type="project" value="TreeGrafter"/>
</dbReference>
<feature type="compositionally biased region" description="Basic and acidic residues" evidence="1">
    <location>
        <begin position="1"/>
        <end position="16"/>
    </location>
</feature>
<dbReference type="Pfam" id="PF02195">
    <property type="entry name" value="ParB_N"/>
    <property type="match status" value="1"/>
</dbReference>
<dbReference type="AlphaFoldDB" id="A0A4R2BQ01"/>
<dbReference type="EMBL" id="SLVU01000012">
    <property type="protein sequence ID" value="TCN28793.1"/>
    <property type="molecule type" value="Genomic_DNA"/>
</dbReference>
<name>A0A4R2BQ01_9HYPH</name>
<dbReference type="InterPro" id="IPR003115">
    <property type="entry name" value="ParB_N"/>
</dbReference>
<evidence type="ECO:0000259" key="2">
    <source>
        <dbReference type="SMART" id="SM00470"/>
    </source>
</evidence>
<dbReference type="PANTHER" id="PTHR33375:SF1">
    <property type="entry name" value="CHROMOSOME-PARTITIONING PROTEIN PARB-RELATED"/>
    <property type="match status" value="1"/>
</dbReference>
<gene>
    <name evidence="3" type="ORF">EV184_112177</name>
</gene>
<feature type="region of interest" description="Disordered" evidence="1">
    <location>
        <begin position="1"/>
        <end position="25"/>
    </location>
</feature>
<dbReference type="InterPro" id="IPR036086">
    <property type="entry name" value="ParB/Sulfiredoxin_sf"/>
</dbReference>
<organism evidence="3 4">
    <name type="scientific">Sinorhizobium americanum</name>
    <dbReference type="NCBI Taxonomy" id="194963"/>
    <lineage>
        <taxon>Bacteria</taxon>
        <taxon>Pseudomonadati</taxon>
        <taxon>Pseudomonadota</taxon>
        <taxon>Alphaproteobacteria</taxon>
        <taxon>Hyphomicrobiales</taxon>
        <taxon>Rhizobiaceae</taxon>
        <taxon>Sinorhizobium/Ensifer group</taxon>
        <taxon>Sinorhizobium</taxon>
    </lineage>
</organism>